<evidence type="ECO:0000259" key="1">
    <source>
        <dbReference type="Pfam" id="PF13276"/>
    </source>
</evidence>
<gene>
    <name evidence="2" type="ORF">SCOCK_290041</name>
</gene>
<name>A0A9W4DRF5_9ACTN</name>
<comment type="caution">
    <text evidence="2">The sequence shown here is derived from an EMBL/GenBank/DDBJ whole genome shotgun (WGS) entry which is preliminary data.</text>
</comment>
<sequence>MTIRRTTVSRAQPAPCMPTYFGFSSESSYRSRMVAQPLTRDCVLPCRGAPWVHMFVRLLYLIATRVFAWLVLLSRSSAVKYAEILVLRQEVALLRRQVSTPRPTWPDRALIAALARLLPRPLRRHRIVSPRTLLAWHQGLIKQKWTQPPSSGRPPPPEEIRDLIVRLGTENPRWGFRRVHGELRRLGHKASPAAVRRVPRAAGLGPAPRRHPARHAWTAFLKSPGPRPARH</sequence>
<protein>
    <recommendedName>
        <fullName evidence="1">HTH-like domain-containing protein</fullName>
    </recommendedName>
</protein>
<keyword evidence="3" id="KW-1185">Reference proteome</keyword>
<reference evidence="2" key="1">
    <citation type="submission" date="2021-05" db="EMBL/GenBank/DDBJ databases">
        <authorList>
            <person name="Arsene-Ploetze F."/>
        </authorList>
    </citation>
    <scope>NUCLEOTIDE SEQUENCE</scope>
    <source>
        <strain evidence="2">DSM 42138</strain>
    </source>
</reference>
<proteinExistence type="predicted"/>
<organism evidence="2 3">
    <name type="scientific">Actinacidiphila cocklensis</name>
    <dbReference type="NCBI Taxonomy" id="887465"/>
    <lineage>
        <taxon>Bacteria</taxon>
        <taxon>Bacillati</taxon>
        <taxon>Actinomycetota</taxon>
        <taxon>Actinomycetes</taxon>
        <taxon>Kitasatosporales</taxon>
        <taxon>Streptomycetaceae</taxon>
        <taxon>Actinacidiphila</taxon>
    </lineage>
</organism>
<evidence type="ECO:0000313" key="3">
    <source>
        <dbReference type="Proteomes" id="UP001152519"/>
    </source>
</evidence>
<dbReference type="InterPro" id="IPR025948">
    <property type="entry name" value="HTH-like_dom"/>
</dbReference>
<dbReference type="AlphaFoldDB" id="A0A9W4DRF5"/>
<feature type="domain" description="HTH-like" evidence="1">
    <location>
        <begin position="159"/>
        <end position="210"/>
    </location>
</feature>
<dbReference type="EMBL" id="CAJSLV010000058">
    <property type="protein sequence ID" value="CAG6394705.1"/>
    <property type="molecule type" value="Genomic_DNA"/>
</dbReference>
<accession>A0A9W4DRF5</accession>
<evidence type="ECO:0000313" key="2">
    <source>
        <dbReference type="EMBL" id="CAG6394705.1"/>
    </source>
</evidence>
<dbReference type="Pfam" id="PF13276">
    <property type="entry name" value="HTH_21"/>
    <property type="match status" value="1"/>
</dbReference>
<dbReference type="Proteomes" id="UP001152519">
    <property type="component" value="Unassembled WGS sequence"/>
</dbReference>